<evidence type="ECO:0000256" key="2">
    <source>
        <dbReference type="ARBA" id="ARBA00023002"/>
    </source>
</evidence>
<dbReference type="SUPFAM" id="SSF51735">
    <property type="entry name" value="NAD(P)-binding Rossmann-fold domains"/>
    <property type="match status" value="1"/>
</dbReference>
<dbReference type="InterPro" id="IPR029154">
    <property type="entry name" value="HIBADH-like_NADP-bd"/>
</dbReference>
<dbReference type="Gene3D" id="1.10.1040.10">
    <property type="entry name" value="N-(1-d-carboxylethyl)-l-norvaline Dehydrogenase, domain 2"/>
    <property type="match status" value="1"/>
</dbReference>
<gene>
    <name evidence="7" type="primary">garR</name>
    <name evidence="7" type="ORF">M4486_15760</name>
</gene>
<dbReference type="NCBIfam" id="NF008592">
    <property type="entry name" value="PRK11559.1"/>
    <property type="match status" value="1"/>
</dbReference>
<dbReference type="InterPro" id="IPR013328">
    <property type="entry name" value="6PGD_dom2"/>
</dbReference>
<protein>
    <submittedName>
        <fullName evidence="7">2-hydroxy-3-oxopropionate reductase</fullName>
        <ecNumber evidence="7">1.1.1.60</ecNumber>
    </submittedName>
</protein>
<dbReference type="Gene3D" id="3.40.50.720">
    <property type="entry name" value="NAD(P)-binding Rossmann-like Domain"/>
    <property type="match status" value="1"/>
</dbReference>
<evidence type="ECO:0000256" key="4">
    <source>
        <dbReference type="SAM" id="MobiDB-lite"/>
    </source>
</evidence>
<feature type="domain" description="6-phosphogluconate dehydrogenase NADP-binding" evidence="5">
    <location>
        <begin position="29"/>
        <end position="188"/>
    </location>
</feature>
<accession>A0ABY4NCV8</accession>
<proteinExistence type="inferred from homology"/>
<dbReference type="NCBIfam" id="TIGR01505">
    <property type="entry name" value="tartro_sem_red"/>
    <property type="match status" value="1"/>
</dbReference>
<keyword evidence="3" id="KW-0520">NAD</keyword>
<dbReference type="InterPro" id="IPR002204">
    <property type="entry name" value="3-OH-isobutyrate_DH-rel_CS"/>
</dbReference>
<evidence type="ECO:0000313" key="7">
    <source>
        <dbReference type="EMBL" id="UQN31736.1"/>
    </source>
</evidence>
<sequence>MTRTHERTNAQDRSREGSRPQRKEPPEMTIGFIGLGIMGRPMAKNLLAAGHELVVHNRSDAAMEDLAAAGAATAASPREVAERAGIVLTMLPDGPDVEAVVLGEDGVAEGASAGTLLVDMSSIAPDVSRRLHAQLAEHDVAMLDAPVSGGEPGAIDGTLAFMVGGAEADVERAREILEIMGASVTHVGPIGAGNIAKLANQAIVAVNIAVLGEAAVLARSAGVDPASVIDAIRGGLAGSKVMEQKAPKMLAGEYAPGFRIDLHIKDLENALSTGHDSGAALPLTAAVREMMTAISVDGHAQDDHSALATYFEKLADRRISA</sequence>
<dbReference type="InterPro" id="IPR036291">
    <property type="entry name" value="NAD(P)-bd_dom_sf"/>
</dbReference>
<dbReference type="InterPro" id="IPR006115">
    <property type="entry name" value="6PGDH_NADP-bd"/>
</dbReference>
<evidence type="ECO:0000256" key="3">
    <source>
        <dbReference type="ARBA" id="ARBA00023027"/>
    </source>
</evidence>
<dbReference type="EC" id="1.1.1.60" evidence="7"/>
<evidence type="ECO:0000259" key="6">
    <source>
        <dbReference type="Pfam" id="PF14833"/>
    </source>
</evidence>
<dbReference type="InterPro" id="IPR015815">
    <property type="entry name" value="HIBADH-related"/>
</dbReference>
<name>A0ABY4NCV8_9MICO</name>
<keyword evidence="8" id="KW-1185">Reference proteome</keyword>
<dbReference type="RefSeq" id="WP_249481162.1">
    <property type="nucleotide sequence ID" value="NZ_CP097218.1"/>
</dbReference>
<feature type="domain" description="3-hydroxyisobutyrate dehydrogenase-like NAD-binding" evidence="6">
    <location>
        <begin position="191"/>
        <end position="310"/>
    </location>
</feature>
<dbReference type="PROSITE" id="PS00895">
    <property type="entry name" value="3_HYDROXYISOBUT_DH"/>
    <property type="match status" value="1"/>
</dbReference>
<evidence type="ECO:0000259" key="5">
    <source>
        <dbReference type="Pfam" id="PF03446"/>
    </source>
</evidence>
<dbReference type="InterPro" id="IPR008927">
    <property type="entry name" value="6-PGluconate_DH-like_C_sf"/>
</dbReference>
<dbReference type="PANTHER" id="PTHR43060">
    <property type="entry name" value="3-HYDROXYISOBUTYRATE DEHYDROGENASE-LIKE 1, MITOCHONDRIAL-RELATED"/>
    <property type="match status" value="1"/>
</dbReference>
<reference evidence="7" key="1">
    <citation type="submission" date="2022-05" db="EMBL/GenBank/DDBJ databases">
        <title>Genomic analysis of Brachybacterium sp. CBA3104.</title>
        <authorList>
            <person name="Roh S.W."/>
            <person name="Kim Y.B."/>
            <person name="Kim Y."/>
        </authorList>
    </citation>
    <scope>NUCLEOTIDE SEQUENCE</scope>
    <source>
        <strain evidence="7">CBA3104</strain>
    </source>
</reference>
<dbReference type="Proteomes" id="UP001055868">
    <property type="component" value="Chromosome"/>
</dbReference>
<feature type="region of interest" description="Disordered" evidence="4">
    <location>
        <begin position="1"/>
        <end position="28"/>
    </location>
</feature>
<organism evidence="7 8">
    <name type="scientific">Brachybacterium kimchii</name>
    <dbReference type="NCBI Taxonomy" id="2942909"/>
    <lineage>
        <taxon>Bacteria</taxon>
        <taxon>Bacillati</taxon>
        <taxon>Actinomycetota</taxon>
        <taxon>Actinomycetes</taxon>
        <taxon>Micrococcales</taxon>
        <taxon>Dermabacteraceae</taxon>
        <taxon>Brachybacterium</taxon>
    </lineage>
</organism>
<feature type="compositionally biased region" description="Basic and acidic residues" evidence="4">
    <location>
        <begin position="1"/>
        <end position="26"/>
    </location>
</feature>
<comment type="similarity">
    <text evidence="1">Belongs to the HIBADH-related family.</text>
</comment>
<dbReference type="PANTHER" id="PTHR43060:SF3">
    <property type="entry name" value="2-HYDROXY-3-OXOPROPIONATE REDUCTASE"/>
    <property type="match status" value="1"/>
</dbReference>
<dbReference type="InterPro" id="IPR006398">
    <property type="entry name" value="Tartro_sem_red"/>
</dbReference>
<dbReference type="EMBL" id="CP097218">
    <property type="protein sequence ID" value="UQN31736.1"/>
    <property type="molecule type" value="Genomic_DNA"/>
</dbReference>
<dbReference type="PIRSF" id="PIRSF000103">
    <property type="entry name" value="HIBADH"/>
    <property type="match status" value="1"/>
</dbReference>
<keyword evidence="2 7" id="KW-0560">Oxidoreductase</keyword>
<dbReference type="SUPFAM" id="SSF48179">
    <property type="entry name" value="6-phosphogluconate dehydrogenase C-terminal domain-like"/>
    <property type="match status" value="1"/>
</dbReference>
<dbReference type="Pfam" id="PF03446">
    <property type="entry name" value="NAD_binding_2"/>
    <property type="match status" value="1"/>
</dbReference>
<dbReference type="Pfam" id="PF14833">
    <property type="entry name" value="NAD_binding_11"/>
    <property type="match status" value="1"/>
</dbReference>
<evidence type="ECO:0000256" key="1">
    <source>
        <dbReference type="ARBA" id="ARBA00009080"/>
    </source>
</evidence>
<dbReference type="GO" id="GO:0008679">
    <property type="term" value="F:2-hydroxy-3-oxopropionate reductase activity"/>
    <property type="evidence" value="ECO:0007669"/>
    <property type="project" value="UniProtKB-EC"/>
</dbReference>
<evidence type="ECO:0000313" key="8">
    <source>
        <dbReference type="Proteomes" id="UP001055868"/>
    </source>
</evidence>